<evidence type="ECO:0000313" key="3">
    <source>
        <dbReference type="EMBL" id="MFD0926605.1"/>
    </source>
</evidence>
<comment type="caution">
    <text evidence="3">The sequence shown here is derived from an EMBL/GenBank/DDBJ whole genome shotgun (WGS) entry which is preliminary data.</text>
</comment>
<feature type="transmembrane region" description="Helical" evidence="2">
    <location>
        <begin position="304"/>
        <end position="323"/>
    </location>
</feature>
<accession>A0ABW3G817</accession>
<feature type="transmembrane region" description="Helical" evidence="2">
    <location>
        <begin position="370"/>
        <end position="392"/>
    </location>
</feature>
<organism evidence="3 4">
    <name type="scientific">Williamsia deligens</name>
    <dbReference type="NCBI Taxonomy" id="321325"/>
    <lineage>
        <taxon>Bacteria</taxon>
        <taxon>Bacillati</taxon>
        <taxon>Actinomycetota</taxon>
        <taxon>Actinomycetes</taxon>
        <taxon>Mycobacteriales</taxon>
        <taxon>Nocardiaceae</taxon>
        <taxon>Williamsia</taxon>
    </lineage>
</organism>
<sequence>MVTSTGAGLSTRLRELRRAQRLSSARAAGSTRELVVVAFAVGAVVLIGIAVLVALTLLTSDGGMTGYTAAIGSVWLAAHQVPVTVSEITVGVLPLLPTIGIVAAVARVTSRAAGRRSRSDAAAVVLAAVAGPLVLTVIALALVMDGSTVVTVGIPNVAVALGATALVHGLGAGIGLLLSRRGDPTAPALREVIGAAPWAPIALRSAARGLLALLAAGAVVVVGRLLWSWGTVGDILETGHGVVGYIGLTVLSVLYLPNVVIGAAALLVGADVHVGPAGGDLFAAHAGSMPPLPILAVTPTAVAVFAPLLLALTAVAAVVTTVRTPYLGLAHGVRVAAATGGLMAVAMVVLTWLAGGALGEAGSVGATVPAAGLFAFGWWFVVGVVVTLARAASPSTRRARLLGPTHDLDELDDLDDLDPATDAVDPHDGSDDDDAPRSAPPVDSPQIAADDSPTLDIDPDDLPQRAPASLVFGDHDIEDAPRR</sequence>
<reference evidence="4" key="1">
    <citation type="journal article" date="2019" name="Int. J. Syst. Evol. Microbiol.">
        <title>The Global Catalogue of Microorganisms (GCM) 10K type strain sequencing project: providing services to taxonomists for standard genome sequencing and annotation.</title>
        <authorList>
            <consortium name="The Broad Institute Genomics Platform"/>
            <consortium name="The Broad Institute Genome Sequencing Center for Infectious Disease"/>
            <person name="Wu L."/>
            <person name="Ma J."/>
        </authorList>
    </citation>
    <scope>NUCLEOTIDE SEQUENCE [LARGE SCALE GENOMIC DNA]</scope>
    <source>
        <strain evidence="4">CCUG 50873</strain>
    </source>
</reference>
<feature type="compositionally biased region" description="Basic and acidic residues" evidence="1">
    <location>
        <begin position="473"/>
        <end position="483"/>
    </location>
</feature>
<dbReference type="RefSeq" id="WP_253645531.1">
    <property type="nucleotide sequence ID" value="NZ_BAAAMO010000002.1"/>
</dbReference>
<evidence type="ECO:0000256" key="1">
    <source>
        <dbReference type="SAM" id="MobiDB-lite"/>
    </source>
</evidence>
<protein>
    <submittedName>
        <fullName evidence="3">DUF6350 family protein</fullName>
    </submittedName>
</protein>
<feature type="transmembrane region" description="Helical" evidence="2">
    <location>
        <begin position="88"/>
        <end position="109"/>
    </location>
</feature>
<evidence type="ECO:0000256" key="2">
    <source>
        <dbReference type="SAM" id="Phobius"/>
    </source>
</evidence>
<keyword evidence="2" id="KW-0472">Membrane</keyword>
<dbReference type="Pfam" id="PF19877">
    <property type="entry name" value="DUF6350"/>
    <property type="match status" value="1"/>
</dbReference>
<feature type="transmembrane region" description="Helical" evidence="2">
    <location>
        <begin position="281"/>
        <end position="298"/>
    </location>
</feature>
<keyword evidence="4" id="KW-1185">Reference proteome</keyword>
<keyword evidence="2" id="KW-0812">Transmembrane</keyword>
<feature type="transmembrane region" description="Helical" evidence="2">
    <location>
        <begin position="335"/>
        <end position="358"/>
    </location>
</feature>
<feature type="transmembrane region" description="Helical" evidence="2">
    <location>
        <begin position="242"/>
        <end position="269"/>
    </location>
</feature>
<evidence type="ECO:0000313" key="4">
    <source>
        <dbReference type="Proteomes" id="UP001597068"/>
    </source>
</evidence>
<dbReference type="InterPro" id="IPR045931">
    <property type="entry name" value="DUF6350"/>
</dbReference>
<proteinExistence type="predicted"/>
<dbReference type="Proteomes" id="UP001597068">
    <property type="component" value="Unassembled WGS sequence"/>
</dbReference>
<feature type="transmembrane region" description="Helical" evidence="2">
    <location>
        <begin position="34"/>
        <end position="58"/>
    </location>
</feature>
<feature type="region of interest" description="Disordered" evidence="1">
    <location>
        <begin position="408"/>
        <end position="483"/>
    </location>
</feature>
<feature type="transmembrane region" description="Helical" evidence="2">
    <location>
        <begin position="121"/>
        <end position="144"/>
    </location>
</feature>
<keyword evidence="2" id="KW-1133">Transmembrane helix</keyword>
<feature type="compositionally biased region" description="Low complexity" evidence="1">
    <location>
        <begin position="444"/>
        <end position="456"/>
    </location>
</feature>
<feature type="transmembrane region" description="Helical" evidence="2">
    <location>
        <begin position="156"/>
        <end position="178"/>
    </location>
</feature>
<gene>
    <name evidence="3" type="ORF">ACFQ04_12750</name>
</gene>
<feature type="transmembrane region" description="Helical" evidence="2">
    <location>
        <begin position="210"/>
        <end position="230"/>
    </location>
</feature>
<feature type="compositionally biased region" description="Acidic residues" evidence="1">
    <location>
        <begin position="409"/>
        <end position="419"/>
    </location>
</feature>
<dbReference type="EMBL" id="JBHTIL010000001">
    <property type="protein sequence ID" value="MFD0926605.1"/>
    <property type="molecule type" value="Genomic_DNA"/>
</dbReference>
<name>A0ABW3G817_9NOCA</name>